<sequence>MSTAASIASKCTTKNPKLLKPRYHTSLWRWLSSIMHRRYSASSTSDNPTEGSPLQRVRARSQSTASTKTTMVSAPLSSRTKSTASSSPASTKTTMVSTPLSSKAKSAASSSKYSANSSAALRSAVGDDKDKLTNEEIRRLCIEDERLLHGAATWSVTSIHNMTSALSSHESVTSSSQKGPKFLFWKRSPSESSMSADPARSTHQASIKPTPQHPTIPDITAFMAHMALNHKALGPRISREPTEVSMQELGDQYMPLPQNFDLYRRAPSVTSSSWDGSGRPSTMWRGKTLSTASPVWEDRQYYPSPWAGRATSVATWESSDEGTDAIITPDFMRKIADVNRKRRPSYVHLPEHKHQHVRPESRARSFRDVDPGSLRWSQN</sequence>
<dbReference type="EMBL" id="ML975340">
    <property type="protein sequence ID" value="KAF1832388.1"/>
    <property type="molecule type" value="Genomic_DNA"/>
</dbReference>
<feature type="region of interest" description="Disordered" evidence="1">
    <location>
        <begin position="344"/>
        <end position="379"/>
    </location>
</feature>
<feature type="compositionally biased region" description="Low complexity" evidence="1">
    <location>
        <begin position="101"/>
        <end position="120"/>
    </location>
</feature>
<feature type="compositionally biased region" description="Polar residues" evidence="1">
    <location>
        <begin position="41"/>
        <end position="52"/>
    </location>
</feature>
<protein>
    <submittedName>
        <fullName evidence="2">Uncharacterized protein</fullName>
    </submittedName>
</protein>
<feature type="compositionally biased region" description="Low complexity" evidence="1">
    <location>
        <begin position="77"/>
        <end position="94"/>
    </location>
</feature>
<feature type="compositionally biased region" description="Polar residues" evidence="1">
    <location>
        <begin position="190"/>
        <end position="209"/>
    </location>
</feature>
<evidence type="ECO:0000313" key="2">
    <source>
        <dbReference type="EMBL" id="KAF1832388.1"/>
    </source>
</evidence>
<proteinExistence type="predicted"/>
<dbReference type="AlphaFoldDB" id="A0A6A5K576"/>
<feature type="region of interest" description="Disordered" evidence="1">
    <location>
        <begin position="188"/>
        <end position="213"/>
    </location>
</feature>
<reference evidence="2" key="1">
    <citation type="submission" date="2020-01" db="EMBL/GenBank/DDBJ databases">
        <authorList>
            <consortium name="DOE Joint Genome Institute"/>
            <person name="Haridas S."/>
            <person name="Albert R."/>
            <person name="Binder M."/>
            <person name="Bloem J."/>
            <person name="Labutti K."/>
            <person name="Salamov A."/>
            <person name="Andreopoulos B."/>
            <person name="Baker S.E."/>
            <person name="Barry K."/>
            <person name="Bills G."/>
            <person name="Bluhm B.H."/>
            <person name="Cannon C."/>
            <person name="Castanera R."/>
            <person name="Culley D.E."/>
            <person name="Daum C."/>
            <person name="Ezra D."/>
            <person name="Gonzalez J.B."/>
            <person name="Henrissat B."/>
            <person name="Kuo A."/>
            <person name="Liang C."/>
            <person name="Lipzen A."/>
            <person name="Lutzoni F."/>
            <person name="Magnuson J."/>
            <person name="Mondo S."/>
            <person name="Nolan M."/>
            <person name="Ohm R."/>
            <person name="Pangilinan J."/>
            <person name="Park H.-J."/>
            <person name="Ramirez L."/>
            <person name="Alfaro M."/>
            <person name="Sun H."/>
            <person name="Tritt A."/>
            <person name="Yoshinaga Y."/>
            <person name="Zwiers L.-H."/>
            <person name="Turgeon B.G."/>
            <person name="Goodwin S.B."/>
            <person name="Spatafora J.W."/>
            <person name="Crous P.W."/>
            <person name="Grigoriev I.V."/>
        </authorList>
    </citation>
    <scope>NUCLEOTIDE SEQUENCE</scope>
    <source>
        <strain evidence="2">P77</strain>
    </source>
</reference>
<evidence type="ECO:0000313" key="3">
    <source>
        <dbReference type="Proteomes" id="UP000800040"/>
    </source>
</evidence>
<feature type="region of interest" description="Disordered" evidence="1">
    <location>
        <begin position="41"/>
        <end position="128"/>
    </location>
</feature>
<name>A0A6A5K576_9PLEO</name>
<evidence type="ECO:0000256" key="1">
    <source>
        <dbReference type="SAM" id="MobiDB-lite"/>
    </source>
</evidence>
<organism evidence="2 3">
    <name type="scientific">Decorospora gaudefroyi</name>
    <dbReference type="NCBI Taxonomy" id="184978"/>
    <lineage>
        <taxon>Eukaryota</taxon>
        <taxon>Fungi</taxon>
        <taxon>Dikarya</taxon>
        <taxon>Ascomycota</taxon>
        <taxon>Pezizomycotina</taxon>
        <taxon>Dothideomycetes</taxon>
        <taxon>Pleosporomycetidae</taxon>
        <taxon>Pleosporales</taxon>
        <taxon>Pleosporineae</taxon>
        <taxon>Pleosporaceae</taxon>
        <taxon>Decorospora</taxon>
    </lineage>
</organism>
<gene>
    <name evidence="2" type="ORF">BDW02DRAFT_429709</name>
</gene>
<keyword evidence="3" id="KW-1185">Reference proteome</keyword>
<dbReference type="Proteomes" id="UP000800040">
    <property type="component" value="Unassembled WGS sequence"/>
</dbReference>
<feature type="compositionally biased region" description="Polar residues" evidence="1">
    <location>
        <begin position="60"/>
        <end position="76"/>
    </location>
</feature>
<feature type="compositionally biased region" description="Basic and acidic residues" evidence="1">
    <location>
        <begin position="349"/>
        <end position="370"/>
    </location>
</feature>
<accession>A0A6A5K576</accession>